<feature type="compositionally biased region" description="Polar residues" evidence="1">
    <location>
        <begin position="182"/>
        <end position="195"/>
    </location>
</feature>
<feature type="compositionally biased region" description="Basic and acidic residues" evidence="1">
    <location>
        <begin position="310"/>
        <end position="324"/>
    </location>
</feature>
<gene>
    <name evidence="2" type="ORF">EV356DRAFT_565269</name>
</gene>
<feature type="compositionally biased region" description="Basic residues" evidence="1">
    <location>
        <begin position="221"/>
        <end position="230"/>
    </location>
</feature>
<name>A0A6A6HFX8_VIRVR</name>
<dbReference type="AlphaFoldDB" id="A0A6A6HFX8"/>
<dbReference type="GO" id="GO:0006139">
    <property type="term" value="P:nucleobase-containing compound metabolic process"/>
    <property type="evidence" value="ECO:0007669"/>
    <property type="project" value="UniProtKB-ARBA"/>
</dbReference>
<accession>A0A6A6HFX8</accession>
<sequence>MKTDNYLALCLEQAANSNLRYRHGCIVVRGGKVIGEGFNESRSGFDGGALKTGFIAAGPPKSKCKSSSKIPEELSNDVEATKNAPHKGLTLFENMGGGHNINTPFTMHSEMMAIRSALSTSSTLAATVRSSKKPYFKLPGLSKQDKRLRREALKAYVSHICSEGNAAITEQSTVERRRDLAQVQQRQFESATSQSGGYGGEGEQQERRGEDTYSLHDHQKTSHHCHHQHHQQSQYHHQYHDQKHQHGQHGQKGSQQNRKSLSRPKKDETYQPQAFLQPYARTEHPPYSIAERRRFNRLNGVDLYVARLGNHSENERKQSKRPLEEAEPAAQPIELDRSLVKSEKIASMGSLHEELEFPDPRIPSRSPPKERELFDCSMIRASKPCYRCVEYMRSVGIKRVFWTDETGQWKGCKVHELCDSFDKLSTSRHADEIAGSGPFVTKHEVLMLRRRMGN</sequence>
<reference evidence="2" key="1">
    <citation type="journal article" date="2020" name="Stud. Mycol.">
        <title>101 Dothideomycetes genomes: a test case for predicting lifestyles and emergence of pathogens.</title>
        <authorList>
            <person name="Haridas S."/>
            <person name="Albert R."/>
            <person name="Binder M."/>
            <person name="Bloem J."/>
            <person name="Labutti K."/>
            <person name="Salamov A."/>
            <person name="Andreopoulos B."/>
            <person name="Baker S."/>
            <person name="Barry K."/>
            <person name="Bills G."/>
            <person name="Bluhm B."/>
            <person name="Cannon C."/>
            <person name="Castanera R."/>
            <person name="Culley D."/>
            <person name="Daum C."/>
            <person name="Ezra D."/>
            <person name="Gonzalez J."/>
            <person name="Henrissat B."/>
            <person name="Kuo A."/>
            <person name="Liang C."/>
            <person name="Lipzen A."/>
            <person name="Lutzoni F."/>
            <person name="Magnuson J."/>
            <person name="Mondo S."/>
            <person name="Nolan M."/>
            <person name="Ohm R."/>
            <person name="Pangilinan J."/>
            <person name="Park H.-J."/>
            <person name="Ramirez L."/>
            <person name="Alfaro M."/>
            <person name="Sun H."/>
            <person name="Tritt A."/>
            <person name="Yoshinaga Y."/>
            <person name="Zwiers L.-H."/>
            <person name="Turgeon B."/>
            <person name="Goodwin S."/>
            <person name="Spatafora J."/>
            <person name="Crous P."/>
            <person name="Grigoriev I."/>
        </authorList>
    </citation>
    <scope>NUCLEOTIDE SEQUENCE</scope>
    <source>
        <strain evidence="2">Tuck. ex Michener</strain>
    </source>
</reference>
<dbReference type="InterPro" id="IPR016193">
    <property type="entry name" value="Cytidine_deaminase-like"/>
</dbReference>
<dbReference type="SUPFAM" id="SSF53927">
    <property type="entry name" value="Cytidine deaminase-like"/>
    <property type="match status" value="1"/>
</dbReference>
<dbReference type="Gene3D" id="3.40.140.10">
    <property type="entry name" value="Cytidine Deaminase, domain 2"/>
    <property type="match status" value="1"/>
</dbReference>
<dbReference type="OrthoDB" id="9972196at2759"/>
<proteinExistence type="predicted"/>
<dbReference type="Proteomes" id="UP000800092">
    <property type="component" value="Unassembled WGS sequence"/>
</dbReference>
<organism evidence="2 3">
    <name type="scientific">Viridothelium virens</name>
    <name type="common">Speckled blister lichen</name>
    <name type="synonym">Trypethelium virens</name>
    <dbReference type="NCBI Taxonomy" id="1048519"/>
    <lineage>
        <taxon>Eukaryota</taxon>
        <taxon>Fungi</taxon>
        <taxon>Dikarya</taxon>
        <taxon>Ascomycota</taxon>
        <taxon>Pezizomycotina</taxon>
        <taxon>Dothideomycetes</taxon>
        <taxon>Dothideomycetes incertae sedis</taxon>
        <taxon>Trypetheliales</taxon>
        <taxon>Trypetheliaceae</taxon>
        <taxon>Viridothelium</taxon>
    </lineage>
</organism>
<feature type="compositionally biased region" description="Basic and acidic residues" evidence="1">
    <location>
        <begin position="204"/>
        <end position="220"/>
    </location>
</feature>
<dbReference type="EMBL" id="ML991783">
    <property type="protein sequence ID" value="KAF2236802.1"/>
    <property type="molecule type" value="Genomic_DNA"/>
</dbReference>
<protein>
    <submittedName>
        <fullName evidence="2">Uncharacterized protein</fullName>
    </submittedName>
</protein>
<evidence type="ECO:0000313" key="2">
    <source>
        <dbReference type="EMBL" id="KAF2236802.1"/>
    </source>
</evidence>
<dbReference type="GO" id="GO:0003824">
    <property type="term" value="F:catalytic activity"/>
    <property type="evidence" value="ECO:0007669"/>
    <property type="project" value="InterPro"/>
</dbReference>
<evidence type="ECO:0000256" key="1">
    <source>
        <dbReference type="SAM" id="MobiDB-lite"/>
    </source>
</evidence>
<feature type="region of interest" description="Disordered" evidence="1">
    <location>
        <begin position="179"/>
        <end position="288"/>
    </location>
</feature>
<feature type="region of interest" description="Disordered" evidence="1">
    <location>
        <begin position="309"/>
        <end position="334"/>
    </location>
</feature>
<keyword evidence="3" id="KW-1185">Reference proteome</keyword>
<evidence type="ECO:0000313" key="3">
    <source>
        <dbReference type="Proteomes" id="UP000800092"/>
    </source>
</evidence>